<dbReference type="Proteomes" id="UP000031668">
    <property type="component" value="Unassembled WGS sequence"/>
</dbReference>
<protein>
    <submittedName>
        <fullName evidence="1">Uncharacterized protein</fullName>
    </submittedName>
</protein>
<dbReference type="EMBL" id="JWZT01001233">
    <property type="protein sequence ID" value="KII72420.1"/>
    <property type="molecule type" value="Genomic_DNA"/>
</dbReference>
<organism evidence="1 2">
    <name type="scientific">Thelohanellus kitauei</name>
    <name type="common">Myxosporean</name>
    <dbReference type="NCBI Taxonomy" id="669202"/>
    <lineage>
        <taxon>Eukaryota</taxon>
        <taxon>Metazoa</taxon>
        <taxon>Cnidaria</taxon>
        <taxon>Myxozoa</taxon>
        <taxon>Myxosporea</taxon>
        <taxon>Bivalvulida</taxon>
        <taxon>Platysporina</taxon>
        <taxon>Myxobolidae</taxon>
        <taxon>Thelohanellus</taxon>
    </lineage>
</organism>
<reference evidence="1 2" key="1">
    <citation type="journal article" date="2014" name="Genome Biol. Evol.">
        <title>The genome of the myxosporean Thelohanellus kitauei shows adaptations to nutrient acquisition within its fish host.</title>
        <authorList>
            <person name="Yang Y."/>
            <person name="Xiong J."/>
            <person name="Zhou Z."/>
            <person name="Huo F."/>
            <person name="Miao W."/>
            <person name="Ran C."/>
            <person name="Liu Y."/>
            <person name="Zhang J."/>
            <person name="Feng J."/>
            <person name="Wang M."/>
            <person name="Wang M."/>
            <person name="Wang L."/>
            <person name="Yao B."/>
        </authorList>
    </citation>
    <scope>NUCLEOTIDE SEQUENCE [LARGE SCALE GENOMIC DNA]</scope>
    <source>
        <strain evidence="1">Wuqing</strain>
    </source>
</reference>
<comment type="caution">
    <text evidence="1">The sequence shown here is derived from an EMBL/GenBank/DDBJ whole genome shotgun (WGS) entry which is preliminary data.</text>
</comment>
<proteinExistence type="predicted"/>
<accession>A0A0C2N7V0</accession>
<dbReference type="AlphaFoldDB" id="A0A0C2N7V0"/>
<gene>
    <name evidence="1" type="ORF">RF11_03661</name>
</gene>
<evidence type="ECO:0000313" key="1">
    <source>
        <dbReference type="EMBL" id="KII72420.1"/>
    </source>
</evidence>
<keyword evidence="2" id="KW-1185">Reference proteome</keyword>
<sequence length="101" mass="11438">MPGTRFSVDFDEVSELIPNIPSNAPSLLIERYCKYLKKFIDHRIFSGTRRICIDSIYKWLARVPGPATKILGYGDKEAVDKIDDILLDFEVSVDLSSISTI</sequence>
<name>A0A0C2N7V0_THEKT</name>
<evidence type="ECO:0000313" key="2">
    <source>
        <dbReference type="Proteomes" id="UP000031668"/>
    </source>
</evidence>